<dbReference type="OrthoDB" id="4161589at2759"/>
<name>A0A2H4SG55_CORMI</name>
<feature type="compositionally biased region" description="Basic and acidic residues" evidence="1">
    <location>
        <begin position="20"/>
        <end position="31"/>
    </location>
</feature>
<evidence type="ECO:0000313" key="3">
    <source>
        <dbReference type="Proteomes" id="UP000323067"/>
    </source>
</evidence>
<accession>A0A2H4SG55</accession>
<dbReference type="Proteomes" id="UP000323067">
    <property type="component" value="Chromosome vii"/>
</dbReference>
<dbReference type="PANTHER" id="PTHR37012:SF2">
    <property type="entry name" value="BZIP DOMAIN-CONTAINING PROTEIN-RELATED"/>
    <property type="match status" value="1"/>
</dbReference>
<feature type="compositionally biased region" description="Polar residues" evidence="1">
    <location>
        <begin position="151"/>
        <end position="160"/>
    </location>
</feature>
<feature type="compositionally biased region" description="Polar residues" evidence="1">
    <location>
        <begin position="35"/>
        <end position="50"/>
    </location>
</feature>
<feature type="region of interest" description="Disordered" evidence="1">
    <location>
        <begin position="151"/>
        <end position="195"/>
    </location>
</feature>
<feature type="region of interest" description="Disordered" evidence="1">
    <location>
        <begin position="1"/>
        <end position="92"/>
    </location>
</feature>
<dbReference type="Pfam" id="PF11905">
    <property type="entry name" value="DUF3425"/>
    <property type="match status" value="1"/>
</dbReference>
<dbReference type="AlphaFoldDB" id="A0A2H4SG55"/>
<dbReference type="EMBL" id="CP023324">
    <property type="protein sequence ID" value="ATY62082.1"/>
    <property type="molecule type" value="Genomic_DNA"/>
</dbReference>
<reference evidence="2 3" key="1">
    <citation type="journal article" date="2017" name="BMC Genomics">
        <title>Chromosome level assembly and secondary metabolite potential of the parasitic fungus Cordyceps militaris.</title>
        <authorList>
            <person name="Kramer G.J."/>
            <person name="Nodwell J.R."/>
        </authorList>
    </citation>
    <scope>NUCLEOTIDE SEQUENCE [LARGE SCALE GENOMIC DNA]</scope>
    <source>
        <strain evidence="2 3">ATCC 34164</strain>
    </source>
</reference>
<evidence type="ECO:0000313" key="2">
    <source>
        <dbReference type="EMBL" id="ATY62082.1"/>
    </source>
</evidence>
<feature type="region of interest" description="Disordered" evidence="1">
    <location>
        <begin position="256"/>
        <end position="294"/>
    </location>
</feature>
<feature type="compositionally biased region" description="Basic and acidic residues" evidence="1">
    <location>
        <begin position="74"/>
        <end position="92"/>
    </location>
</feature>
<dbReference type="Gene3D" id="1.20.5.170">
    <property type="match status" value="1"/>
</dbReference>
<proteinExistence type="predicted"/>
<feature type="compositionally biased region" description="Low complexity" evidence="1">
    <location>
        <begin position="256"/>
        <end position="291"/>
    </location>
</feature>
<gene>
    <name evidence="2" type="ORF">A9K55_009120</name>
</gene>
<dbReference type="VEuPathDB" id="FungiDB:A9K55_009120"/>
<sequence>MVRQSTQAPSAEAAGGDGDDGPHRRESRPLDESDAAQTPSSHQNEDTGSATAAKKRKLGAASSRGVANLTPEQLAKKRANDREAQRAIRERTKNQIQTLERRIAELTGLEPYQELQAALEAKAAVERENAEMRQRLAAVVGMLQPLISAEHQQQLQSTGTRGMAEPDSNHNRRTHSPPPPGQPTTTTVPTTTNGHVTQRLNDLDQQREQLRHGLDMGPERLGLGFLLDASHHVARIQAAAAADTLPATYRYPNVYTQQQHHQQQQQQQQAPSVAGSGSASPGPSTVSSSAPQWQPNTTYTSAFFSGYPAYADNTTSAAGDDDDDEDAASNADEAMDTGSGPPTILRYACPVRTTPPTCPLDALLLDFLHERRQRAAEGLPTHEVLGPRYPSVSSLLNPAHSACAHPLSRVFTDILAKFPAISGLPERVAVLYLMFLLMRWQVSPTRGNYERLPRWARPLGAQLRAPPHPAWIDHLPFPRMRAVLVRDHASGLYPFDDFSVAYTTTLTLSWPYHDTDTLLQSPHSEELMINPVFERHLRNLDNWKLGAAFAKAFPGLADTGNVPEAELAKVRAAATSSVADGGVGGVTGGV</sequence>
<feature type="region of interest" description="Disordered" evidence="1">
    <location>
        <begin position="314"/>
        <end position="342"/>
    </location>
</feature>
<dbReference type="InterPro" id="IPR021833">
    <property type="entry name" value="DUF3425"/>
</dbReference>
<dbReference type="PANTHER" id="PTHR37012">
    <property type="entry name" value="B-ZIP TRANSCRIPTION FACTOR (EUROFUNG)-RELATED"/>
    <property type="match status" value="1"/>
</dbReference>
<feature type="compositionally biased region" description="Low complexity" evidence="1">
    <location>
        <begin position="183"/>
        <end position="195"/>
    </location>
</feature>
<organism evidence="2 3">
    <name type="scientific">Cordyceps militaris</name>
    <name type="common">Caterpillar fungus</name>
    <name type="synonym">Clavaria militaris</name>
    <dbReference type="NCBI Taxonomy" id="73501"/>
    <lineage>
        <taxon>Eukaryota</taxon>
        <taxon>Fungi</taxon>
        <taxon>Dikarya</taxon>
        <taxon>Ascomycota</taxon>
        <taxon>Pezizomycotina</taxon>
        <taxon>Sordariomycetes</taxon>
        <taxon>Hypocreomycetidae</taxon>
        <taxon>Hypocreales</taxon>
        <taxon>Cordycipitaceae</taxon>
        <taxon>Cordyceps</taxon>
    </lineage>
</organism>
<dbReference type="CDD" id="cd14688">
    <property type="entry name" value="bZIP_YAP"/>
    <property type="match status" value="1"/>
</dbReference>
<dbReference type="VEuPathDB" id="FungiDB:CCM_08871"/>
<evidence type="ECO:0000256" key="1">
    <source>
        <dbReference type="SAM" id="MobiDB-lite"/>
    </source>
</evidence>
<protein>
    <submittedName>
        <fullName evidence="2">BZIP transcription factor</fullName>
    </submittedName>
</protein>